<organism evidence="1 2">
    <name type="scientific">Dokdonia pacifica</name>
    <dbReference type="NCBI Taxonomy" id="1627892"/>
    <lineage>
        <taxon>Bacteria</taxon>
        <taxon>Pseudomonadati</taxon>
        <taxon>Bacteroidota</taxon>
        <taxon>Flavobacteriia</taxon>
        <taxon>Flavobacteriales</taxon>
        <taxon>Flavobacteriaceae</taxon>
        <taxon>Dokdonia</taxon>
    </lineage>
</organism>
<sequence length="125" mass="15372">MSLDELNKEIQKDYNKYLSSLNTKEREKHLKESKELEDSFKSFWSEEYPQLSFEEKVRYWEESTYRGMRTQGEAFADEYSGFSKKWYDSAKENEPDFDRIFKEAIDRFTAGFEFDWKEYEKRIQE</sequence>
<dbReference type="AlphaFoldDB" id="A0A238ZQB8"/>
<dbReference type="OrthoDB" id="1261607at2"/>
<name>A0A238ZQB8_9FLAO</name>
<protein>
    <submittedName>
        <fullName evidence="1">Uncharacterized protein</fullName>
    </submittedName>
</protein>
<evidence type="ECO:0000313" key="2">
    <source>
        <dbReference type="Proteomes" id="UP000198379"/>
    </source>
</evidence>
<dbReference type="EMBL" id="FZNY01000003">
    <property type="protein sequence ID" value="SNR85231.1"/>
    <property type="molecule type" value="Genomic_DNA"/>
</dbReference>
<evidence type="ECO:0000313" key="1">
    <source>
        <dbReference type="EMBL" id="SNR85231.1"/>
    </source>
</evidence>
<gene>
    <name evidence="1" type="ORF">SAMN06265376_103410</name>
</gene>
<reference evidence="1 2" key="1">
    <citation type="submission" date="2017-06" db="EMBL/GenBank/DDBJ databases">
        <authorList>
            <person name="Kim H.J."/>
            <person name="Triplett B.A."/>
        </authorList>
    </citation>
    <scope>NUCLEOTIDE SEQUENCE [LARGE SCALE GENOMIC DNA]</scope>
    <source>
        <strain evidence="1 2">DSM 25597</strain>
    </source>
</reference>
<dbReference type="Proteomes" id="UP000198379">
    <property type="component" value="Unassembled WGS sequence"/>
</dbReference>
<dbReference type="RefSeq" id="WP_089371719.1">
    <property type="nucleotide sequence ID" value="NZ_BMEP01000001.1"/>
</dbReference>
<accession>A0A238ZQB8</accession>
<proteinExistence type="predicted"/>
<keyword evidence="2" id="KW-1185">Reference proteome</keyword>